<protein>
    <recommendedName>
        <fullName evidence="3">histidine kinase</fullName>
        <ecNumber evidence="3">2.7.13.3</ecNumber>
    </recommendedName>
</protein>
<evidence type="ECO:0000256" key="2">
    <source>
        <dbReference type="ARBA" id="ARBA00004236"/>
    </source>
</evidence>
<dbReference type="EMBL" id="JBHTCG010000014">
    <property type="protein sequence ID" value="MFC7384781.1"/>
    <property type="molecule type" value="Genomic_DNA"/>
</dbReference>
<dbReference type="PANTHER" id="PTHR45436">
    <property type="entry name" value="SENSOR HISTIDINE KINASE YKOH"/>
    <property type="match status" value="1"/>
</dbReference>
<comment type="subcellular location">
    <subcellularLocation>
        <location evidence="2">Cell membrane</location>
    </subcellularLocation>
</comment>
<dbReference type="CDD" id="cd00082">
    <property type="entry name" value="HisKA"/>
    <property type="match status" value="1"/>
</dbReference>
<dbReference type="GO" id="GO:0016301">
    <property type="term" value="F:kinase activity"/>
    <property type="evidence" value="ECO:0007669"/>
    <property type="project" value="UniProtKB-KW"/>
</dbReference>
<dbReference type="InterPro" id="IPR003660">
    <property type="entry name" value="HAMP_dom"/>
</dbReference>
<dbReference type="InterPro" id="IPR003661">
    <property type="entry name" value="HisK_dim/P_dom"/>
</dbReference>
<proteinExistence type="predicted"/>
<organism evidence="13 14">
    <name type="scientific">Sphaerisporangium rhizosphaerae</name>
    <dbReference type="NCBI Taxonomy" id="2269375"/>
    <lineage>
        <taxon>Bacteria</taxon>
        <taxon>Bacillati</taxon>
        <taxon>Actinomycetota</taxon>
        <taxon>Actinomycetes</taxon>
        <taxon>Streptosporangiales</taxon>
        <taxon>Streptosporangiaceae</taxon>
        <taxon>Sphaerisporangium</taxon>
    </lineage>
</organism>
<dbReference type="RefSeq" id="WP_380828623.1">
    <property type="nucleotide sequence ID" value="NZ_JBHTCG010000014.1"/>
</dbReference>
<evidence type="ECO:0000256" key="1">
    <source>
        <dbReference type="ARBA" id="ARBA00000085"/>
    </source>
</evidence>
<accession>A0ABW2PC77</accession>
<keyword evidence="7 13" id="KW-0418">Kinase</keyword>
<evidence type="ECO:0000256" key="5">
    <source>
        <dbReference type="ARBA" id="ARBA00022679"/>
    </source>
</evidence>
<evidence type="ECO:0000256" key="10">
    <source>
        <dbReference type="ARBA" id="ARBA00023136"/>
    </source>
</evidence>
<dbReference type="InterPro" id="IPR003594">
    <property type="entry name" value="HATPase_dom"/>
</dbReference>
<dbReference type="InterPro" id="IPR005467">
    <property type="entry name" value="His_kinase_dom"/>
</dbReference>
<evidence type="ECO:0000259" key="11">
    <source>
        <dbReference type="PROSITE" id="PS50109"/>
    </source>
</evidence>
<keyword evidence="5" id="KW-0808">Transferase</keyword>
<keyword evidence="4" id="KW-0597">Phosphoprotein</keyword>
<evidence type="ECO:0000256" key="6">
    <source>
        <dbReference type="ARBA" id="ARBA00022692"/>
    </source>
</evidence>
<dbReference type="PANTHER" id="PTHR45436:SF5">
    <property type="entry name" value="SENSOR HISTIDINE KINASE TRCS"/>
    <property type="match status" value="1"/>
</dbReference>
<feature type="domain" description="HAMP" evidence="12">
    <location>
        <begin position="180"/>
        <end position="233"/>
    </location>
</feature>
<sequence length="458" mass="49429">MRPLHQWPITTRLTLLAGVAAAALCVLSATVLMVAIHRLATQYLTEEVAAATERVVYQVERHELHNPIAHSQIRDIQVVDPQGRIVAASRELQGAPRIATFVPEGARNMATRIVCDRGLARDGCDIVVAQEAYRDGKDMIVYSAAPAVPPLVHSELAMTMAGGVVVLTTLITYGTYRTVRGSLKPVDAIRAELDEINAMSLDRRVPSPPQRDQIRDLADSVNHTLERLQEALERQRRFASDVSHDLRSPVTAMRVQVEEAMMGPEEGIDEVTGKNLLGNLDRLQAIIADLLVLARLDAATQGARDPVDLAELVRGEVRARHPSAIRIDCDLRPGVVVLGDRLRLTRLLSNLLANAERHAESTITVTVARSGGGPGSPGGEATLSVVDDGAGIPAGSRESVFQRFVRLSEGRRRDPGGTGLGLPIARQIAEMSGGTLTIEDSPRGARLVLRLPAAPPPR</sequence>
<comment type="caution">
    <text evidence="13">The sequence shown here is derived from an EMBL/GenBank/DDBJ whole genome shotgun (WGS) entry which is preliminary data.</text>
</comment>
<keyword evidence="10" id="KW-0472">Membrane</keyword>
<dbReference type="InterPro" id="IPR004358">
    <property type="entry name" value="Sig_transdc_His_kin-like_C"/>
</dbReference>
<dbReference type="SMART" id="SM00388">
    <property type="entry name" value="HisKA"/>
    <property type="match status" value="1"/>
</dbReference>
<reference evidence="14" key="1">
    <citation type="journal article" date="2019" name="Int. J. Syst. Evol. Microbiol.">
        <title>The Global Catalogue of Microorganisms (GCM) 10K type strain sequencing project: providing services to taxonomists for standard genome sequencing and annotation.</title>
        <authorList>
            <consortium name="The Broad Institute Genomics Platform"/>
            <consortium name="The Broad Institute Genome Sequencing Center for Infectious Disease"/>
            <person name="Wu L."/>
            <person name="Ma J."/>
        </authorList>
    </citation>
    <scope>NUCLEOTIDE SEQUENCE [LARGE SCALE GENOMIC DNA]</scope>
    <source>
        <strain evidence="14">CECT 7649</strain>
    </source>
</reference>
<dbReference type="PRINTS" id="PR00344">
    <property type="entry name" value="BCTRLSENSOR"/>
</dbReference>
<dbReference type="Proteomes" id="UP001596496">
    <property type="component" value="Unassembled WGS sequence"/>
</dbReference>
<keyword evidence="9" id="KW-0902">Two-component regulatory system</keyword>
<dbReference type="SUPFAM" id="SSF55874">
    <property type="entry name" value="ATPase domain of HSP90 chaperone/DNA topoisomerase II/histidine kinase"/>
    <property type="match status" value="1"/>
</dbReference>
<dbReference type="Gene3D" id="3.30.565.10">
    <property type="entry name" value="Histidine kinase-like ATPase, C-terminal domain"/>
    <property type="match status" value="1"/>
</dbReference>
<dbReference type="InterPro" id="IPR036890">
    <property type="entry name" value="HATPase_C_sf"/>
</dbReference>
<keyword evidence="8" id="KW-1133">Transmembrane helix</keyword>
<dbReference type="Pfam" id="PF02518">
    <property type="entry name" value="HATPase_c"/>
    <property type="match status" value="1"/>
</dbReference>
<dbReference type="Gene3D" id="1.10.287.130">
    <property type="match status" value="1"/>
</dbReference>
<keyword evidence="6" id="KW-0812">Transmembrane</keyword>
<evidence type="ECO:0000313" key="13">
    <source>
        <dbReference type="EMBL" id="MFC7384781.1"/>
    </source>
</evidence>
<dbReference type="EC" id="2.7.13.3" evidence="3"/>
<gene>
    <name evidence="13" type="ORF">ACFQSB_21390</name>
</gene>
<evidence type="ECO:0000313" key="14">
    <source>
        <dbReference type="Proteomes" id="UP001596496"/>
    </source>
</evidence>
<evidence type="ECO:0000256" key="9">
    <source>
        <dbReference type="ARBA" id="ARBA00023012"/>
    </source>
</evidence>
<keyword evidence="14" id="KW-1185">Reference proteome</keyword>
<dbReference type="CDD" id="cd00075">
    <property type="entry name" value="HATPase"/>
    <property type="match status" value="1"/>
</dbReference>
<evidence type="ECO:0000259" key="12">
    <source>
        <dbReference type="PROSITE" id="PS50885"/>
    </source>
</evidence>
<name>A0ABW2PC77_9ACTN</name>
<dbReference type="PROSITE" id="PS50885">
    <property type="entry name" value="HAMP"/>
    <property type="match status" value="1"/>
</dbReference>
<dbReference type="SMART" id="SM00387">
    <property type="entry name" value="HATPase_c"/>
    <property type="match status" value="1"/>
</dbReference>
<comment type="catalytic activity">
    <reaction evidence="1">
        <text>ATP + protein L-histidine = ADP + protein N-phospho-L-histidine.</text>
        <dbReference type="EC" id="2.7.13.3"/>
    </reaction>
</comment>
<dbReference type="PROSITE" id="PS50109">
    <property type="entry name" value="HIS_KIN"/>
    <property type="match status" value="1"/>
</dbReference>
<dbReference type="SMART" id="SM00304">
    <property type="entry name" value="HAMP"/>
    <property type="match status" value="1"/>
</dbReference>
<evidence type="ECO:0000256" key="8">
    <source>
        <dbReference type="ARBA" id="ARBA00022989"/>
    </source>
</evidence>
<feature type="domain" description="Histidine kinase" evidence="11">
    <location>
        <begin position="241"/>
        <end position="455"/>
    </location>
</feature>
<dbReference type="Pfam" id="PF00512">
    <property type="entry name" value="HisKA"/>
    <property type="match status" value="1"/>
</dbReference>
<dbReference type="SUPFAM" id="SSF47384">
    <property type="entry name" value="Homodimeric domain of signal transducing histidine kinase"/>
    <property type="match status" value="1"/>
</dbReference>
<evidence type="ECO:0000256" key="3">
    <source>
        <dbReference type="ARBA" id="ARBA00012438"/>
    </source>
</evidence>
<dbReference type="InterPro" id="IPR050428">
    <property type="entry name" value="TCS_sensor_his_kinase"/>
</dbReference>
<dbReference type="InterPro" id="IPR036097">
    <property type="entry name" value="HisK_dim/P_sf"/>
</dbReference>
<evidence type="ECO:0000256" key="7">
    <source>
        <dbReference type="ARBA" id="ARBA00022777"/>
    </source>
</evidence>
<evidence type="ECO:0000256" key="4">
    <source>
        <dbReference type="ARBA" id="ARBA00022553"/>
    </source>
</evidence>